<reference evidence="2" key="1">
    <citation type="submission" date="2019-08" db="EMBL/GenBank/DDBJ databases">
        <authorList>
            <person name="Kucharzyk K."/>
            <person name="Murdoch R.W."/>
            <person name="Higgins S."/>
            <person name="Loffler F."/>
        </authorList>
    </citation>
    <scope>NUCLEOTIDE SEQUENCE</scope>
</reference>
<evidence type="ECO:0000256" key="1">
    <source>
        <dbReference type="SAM" id="MobiDB-lite"/>
    </source>
</evidence>
<name>A0A645I0M5_9ZZZZ</name>
<comment type="caution">
    <text evidence="2">The sequence shown here is derived from an EMBL/GenBank/DDBJ whole genome shotgun (WGS) entry which is preliminary data.</text>
</comment>
<feature type="region of interest" description="Disordered" evidence="1">
    <location>
        <begin position="1"/>
        <end position="84"/>
    </location>
</feature>
<dbReference type="AlphaFoldDB" id="A0A645I0M5"/>
<proteinExistence type="predicted"/>
<sequence length="150" mass="16555">MKQAARHRRQQKGAGHAQAHGPPPVEGQNVTGQQQHGRHEPEAVAQKTPQKAAEKRDEHRIHMEISEGGKECQKQADYRPYLPADRPGHGRRGLIFPAAGFAPAFCLWGGAFPGRALSGGFLLCGGHERSPFPEQTEFRRKCRLSKPGRP</sequence>
<gene>
    <name evidence="2" type="ORF">SDC9_192408</name>
</gene>
<evidence type="ECO:0000313" key="2">
    <source>
        <dbReference type="EMBL" id="MPN44841.1"/>
    </source>
</evidence>
<feature type="compositionally biased region" description="Basic residues" evidence="1">
    <location>
        <begin position="1"/>
        <end position="11"/>
    </location>
</feature>
<organism evidence="2">
    <name type="scientific">bioreactor metagenome</name>
    <dbReference type="NCBI Taxonomy" id="1076179"/>
    <lineage>
        <taxon>unclassified sequences</taxon>
        <taxon>metagenomes</taxon>
        <taxon>ecological metagenomes</taxon>
    </lineage>
</organism>
<accession>A0A645I0M5</accession>
<feature type="compositionally biased region" description="Basic and acidic residues" evidence="1">
    <location>
        <begin position="52"/>
        <end position="77"/>
    </location>
</feature>
<protein>
    <submittedName>
        <fullName evidence="2">Uncharacterized protein</fullName>
    </submittedName>
</protein>
<dbReference type="EMBL" id="VSSQ01104281">
    <property type="protein sequence ID" value="MPN44841.1"/>
    <property type="molecule type" value="Genomic_DNA"/>
</dbReference>